<proteinExistence type="predicted"/>
<feature type="transmembrane region" description="Helical" evidence="1">
    <location>
        <begin position="37"/>
        <end position="58"/>
    </location>
</feature>
<dbReference type="AlphaFoldDB" id="A0ABD7NHK2"/>
<evidence type="ECO:0000313" key="2">
    <source>
        <dbReference type="EMBL" id="SVS23834.1"/>
    </source>
</evidence>
<organism evidence="2 3">
    <name type="scientific">Klebsiella pneumoniae</name>
    <dbReference type="NCBI Taxonomy" id="573"/>
    <lineage>
        <taxon>Bacteria</taxon>
        <taxon>Pseudomonadati</taxon>
        <taxon>Pseudomonadota</taxon>
        <taxon>Gammaproteobacteria</taxon>
        <taxon>Enterobacterales</taxon>
        <taxon>Enterobacteriaceae</taxon>
        <taxon>Klebsiella/Raoultella group</taxon>
        <taxon>Klebsiella</taxon>
        <taxon>Klebsiella pneumoniae complex</taxon>
    </lineage>
</organism>
<evidence type="ECO:0000256" key="1">
    <source>
        <dbReference type="SAM" id="Phobius"/>
    </source>
</evidence>
<keyword evidence="1" id="KW-1133">Transmembrane helix</keyword>
<sequence>MKSEYNQIIYIVIGIGIVISVIAVINDGFSLFNILRGPFVVIGVIVGLCIAWYSTVAINKMLKKIGLKDC</sequence>
<protein>
    <submittedName>
        <fullName evidence="2">Uncharacterized protein</fullName>
    </submittedName>
</protein>
<gene>
    <name evidence="2" type="ORF">SAMEA3649733_00483</name>
</gene>
<evidence type="ECO:0000313" key="3">
    <source>
        <dbReference type="Proteomes" id="UP000259497"/>
    </source>
</evidence>
<dbReference type="Proteomes" id="UP000259497">
    <property type="component" value="Unassembled WGS sequence"/>
</dbReference>
<feature type="transmembrane region" description="Helical" evidence="1">
    <location>
        <begin position="7"/>
        <end position="25"/>
    </location>
</feature>
<reference evidence="2 3" key="1">
    <citation type="submission" date="2018-08" db="EMBL/GenBank/DDBJ databases">
        <authorList>
            <consortium name="Pathogen Informatics"/>
        </authorList>
    </citation>
    <scope>NUCLEOTIDE SEQUENCE [LARGE SCALE GENOMIC DNA]</scope>
    <source>
        <strain evidence="2 3">EuSCAPE_GR114</strain>
    </source>
</reference>
<keyword evidence="1" id="KW-0472">Membrane</keyword>
<keyword evidence="1" id="KW-0812">Transmembrane</keyword>
<name>A0ABD7NHK2_KLEPN</name>
<accession>A0ABD7NHK2</accession>
<dbReference type="EMBL" id="UIXM01000001">
    <property type="protein sequence ID" value="SVS23834.1"/>
    <property type="molecule type" value="Genomic_DNA"/>
</dbReference>
<comment type="caution">
    <text evidence="2">The sequence shown here is derived from an EMBL/GenBank/DDBJ whole genome shotgun (WGS) entry which is preliminary data.</text>
</comment>